<dbReference type="InterPro" id="IPR036264">
    <property type="entry name" value="Bact_exopeptidase_dim_dom"/>
</dbReference>
<evidence type="ECO:0000259" key="1">
    <source>
        <dbReference type="Pfam" id="PF07687"/>
    </source>
</evidence>
<dbReference type="EMBL" id="VSRL01000231">
    <property type="protein sequence ID" value="NKE62215.1"/>
    <property type="molecule type" value="Genomic_DNA"/>
</dbReference>
<dbReference type="PIRSF" id="PIRSF005962">
    <property type="entry name" value="Pept_M20D_amidohydro"/>
    <property type="match status" value="1"/>
</dbReference>
<dbReference type="SUPFAM" id="SSF53187">
    <property type="entry name" value="Zn-dependent exopeptidases"/>
    <property type="match status" value="1"/>
</dbReference>
<evidence type="ECO:0000313" key="3">
    <source>
        <dbReference type="Proteomes" id="UP001515943"/>
    </source>
</evidence>
<dbReference type="NCBIfam" id="TIGR01891">
    <property type="entry name" value="amidohydrolases"/>
    <property type="match status" value="1"/>
</dbReference>
<comment type="caution">
    <text evidence="2">The sequence shown here is derived from an EMBL/GenBank/DDBJ whole genome shotgun (WGS) entry which is preliminary data.</text>
</comment>
<dbReference type="RefSeq" id="WP_167978852.1">
    <property type="nucleotide sequence ID" value="NZ_VSRL01000231.1"/>
</dbReference>
<dbReference type="PANTHER" id="PTHR11014:SF63">
    <property type="entry name" value="METALLOPEPTIDASE, PUTATIVE (AFU_ORTHOLOGUE AFUA_6G09600)-RELATED"/>
    <property type="match status" value="1"/>
</dbReference>
<dbReference type="PANTHER" id="PTHR11014">
    <property type="entry name" value="PEPTIDASE M20 FAMILY MEMBER"/>
    <property type="match status" value="1"/>
</dbReference>
<feature type="domain" description="Peptidase M20 dimerisation" evidence="1">
    <location>
        <begin position="184"/>
        <end position="280"/>
    </location>
</feature>
<sequence>MTDLHELYRDLHRHPELSLQEFRTAGVLADALRPLGFDVTTEVGGTGVVGVLRNGDGPVVMLRADIDALPVEEKTGLPYASAVRATNADGEDVPVAHACGHDMHATCLIGAAERLAHTREEWSGTLLVVFQPAEELGRGARNMVEDGLFDRFGKPDVVLAQHVGPLPAGMIAYGSGPLMAAADSVRVTLFGRGGHGSAPEIAVDPVLMAAHAVVRLQGIVAREISPSERAVVTVGRLQAGTKENVIPETAELGVNIRTFSEHIRGIVRSAVERIIRAEAAASGAPREPEFDWYDGTPVLVSDPDATAATMAAFAEHFGKERLIPGAVVNASEDVGVFGTAAGVPTVFWFFGGVDFSTREPGRAVAMNHSPEFAPDIEPTLSTGVDALVVAARTWLTS</sequence>
<protein>
    <submittedName>
        <fullName evidence="2">Amidohydrolase</fullName>
    </submittedName>
</protein>
<dbReference type="InterPro" id="IPR002933">
    <property type="entry name" value="Peptidase_M20"/>
</dbReference>
<dbReference type="Gene3D" id="3.30.70.360">
    <property type="match status" value="1"/>
</dbReference>
<gene>
    <name evidence="2" type="ORF">FXN61_37915</name>
</gene>
<name>A0ABX1FT59_9PSEU</name>
<dbReference type="InterPro" id="IPR011650">
    <property type="entry name" value="Peptidase_M20_dimer"/>
</dbReference>
<keyword evidence="3" id="KW-1185">Reference proteome</keyword>
<proteinExistence type="predicted"/>
<dbReference type="Gene3D" id="3.40.630.10">
    <property type="entry name" value="Zn peptidases"/>
    <property type="match status" value="1"/>
</dbReference>
<accession>A0ABX1FT59</accession>
<organism evidence="2 3">
    <name type="scientific">Lentzea indica</name>
    <dbReference type="NCBI Taxonomy" id="2604800"/>
    <lineage>
        <taxon>Bacteria</taxon>
        <taxon>Bacillati</taxon>
        <taxon>Actinomycetota</taxon>
        <taxon>Actinomycetes</taxon>
        <taxon>Pseudonocardiales</taxon>
        <taxon>Pseudonocardiaceae</taxon>
        <taxon>Lentzea</taxon>
    </lineage>
</organism>
<dbReference type="InterPro" id="IPR017439">
    <property type="entry name" value="Amidohydrolase"/>
</dbReference>
<dbReference type="SUPFAM" id="SSF55031">
    <property type="entry name" value="Bacterial exopeptidase dimerisation domain"/>
    <property type="match status" value="1"/>
</dbReference>
<reference evidence="2 3" key="1">
    <citation type="submission" date="2019-08" db="EMBL/GenBank/DDBJ databases">
        <title>Lentzea from Indian Himalayas.</title>
        <authorList>
            <person name="Mandal S."/>
            <person name="Mallick Gupta A."/>
            <person name="Maiti P.K."/>
            <person name="Sarkar J."/>
            <person name="Mandal S."/>
        </authorList>
    </citation>
    <scope>NUCLEOTIDE SEQUENCE [LARGE SCALE GENOMIC DNA]</scope>
    <source>
        <strain evidence="2 3">PSKA42</strain>
    </source>
</reference>
<dbReference type="Pfam" id="PF01546">
    <property type="entry name" value="Peptidase_M20"/>
    <property type="match status" value="1"/>
</dbReference>
<dbReference type="Pfam" id="PF07687">
    <property type="entry name" value="M20_dimer"/>
    <property type="match status" value="1"/>
</dbReference>
<dbReference type="Proteomes" id="UP001515943">
    <property type="component" value="Unassembled WGS sequence"/>
</dbReference>
<evidence type="ECO:0000313" key="2">
    <source>
        <dbReference type="EMBL" id="NKE62215.1"/>
    </source>
</evidence>